<organism>
    <name type="scientific">Macaca fascicularis</name>
    <name type="common">Crab-eating macaque</name>
    <name type="synonym">Cynomolgus monkey</name>
    <dbReference type="NCBI Taxonomy" id="9541"/>
    <lineage>
        <taxon>Eukaryota</taxon>
        <taxon>Metazoa</taxon>
        <taxon>Chordata</taxon>
        <taxon>Craniata</taxon>
        <taxon>Vertebrata</taxon>
        <taxon>Euteleostomi</taxon>
        <taxon>Mammalia</taxon>
        <taxon>Eutheria</taxon>
        <taxon>Euarchontoglires</taxon>
        <taxon>Primates</taxon>
        <taxon>Haplorrhini</taxon>
        <taxon>Catarrhini</taxon>
        <taxon>Cercopithecidae</taxon>
        <taxon>Cercopithecinae</taxon>
        <taxon>Macaca</taxon>
    </lineage>
</organism>
<evidence type="ECO:0000256" key="1">
    <source>
        <dbReference type="SAM" id="MobiDB-lite"/>
    </source>
</evidence>
<gene>
    <name evidence="3" type="ORF">EGM_18770</name>
</gene>
<dbReference type="AlphaFoldDB" id="G7Q2Q2"/>
<evidence type="ECO:0000313" key="3">
    <source>
        <dbReference type="EMBL" id="EHH60881.1"/>
    </source>
</evidence>
<keyword evidence="2" id="KW-0732">Signal</keyword>
<sequence length="99" mass="10419">LFLRWSLALLPRLECSGAISPQCNLCLLGSSDSPASASQVAGITGACHHSQLIFVFLLEMGFHRVGQAGLKLLSSSDPPVSASQSAGITGMSHRTWPKL</sequence>
<feature type="region of interest" description="Disordered" evidence="1">
    <location>
        <begin position="76"/>
        <end position="99"/>
    </location>
</feature>
<dbReference type="PANTHER" id="PTHR12138:SF162">
    <property type="entry name" value="CHROMOSOME UNDETERMINED SCAFFOLD_275, WHOLE GENOME SHOTGUN SEQUENCE"/>
    <property type="match status" value="1"/>
</dbReference>
<dbReference type="Proteomes" id="UP000009130">
    <property type="component" value="Chromosome X"/>
</dbReference>
<feature type="compositionally biased region" description="Low complexity" evidence="1">
    <location>
        <begin position="76"/>
        <end position="86"/>
    </location>
</feature>
<accession>G7Q2Q2</accession>
<proteinExistence type="predicted"/>
<dbReference type="PRINTS" id="PR02045">
    <property type="entry name" value="F138DOMAIN"/>
</dbReference>
<dbReference type="EMBL" id="CM001296">
    <property type="protein sequence ID" value="EHH60881.1"/>
    <property type="molecule type" value="Genomic_DNA"/>
</dbReference>
<reference evidence="3" key="1">
    <citation type="journal article" date="2011" name="Nat. Biotechnol.">
        <title>Genome sequencing and comparison of two nonhuman primate animal models, the cynomolgus and Chinese rhesus macaques.</title>
        <authorList>
            <person name="Yan G."/>
            <person name="Zhang G."/>
            <person name="Fang X."/>
            <person name="Zhang Y."/>
            <person name="Li C."/>
            <person name="Ling F."/>
            <person name="Cooper D.N."/>
            <person name="Li Q."/>
            <person name="Li Y."/>
            <person name="van Gool A.J."/>
            <person name="Du H."/>
            <person name="Chen J."/>
            <person name="Chen R."/>
            <person name="Zhang P."/>
            <person name="Huang Z."/>
            <person name="Thompson J.R."/>
            <person name="Meng Y."/>
            <person name="Bai Y."/>
            <person name="Wang J."/>
            <person name="Zhuo M."/>
            <person name="Wang T."/>
            <person name="Huang Y."/>
            <person name="Wei L."/>
            <person name="Li J."/>
            <person name="Wang Z."/>
            <person name="Hu H."/>
            <person name="Yang P."/>
            <person name="Le L."/>
            <person name="Stenson P.D."/>
            <person name="Li B."/>
            <person name="Liu X."/>
            <person name="Ball E.V."/>
            <person name="An N."/>
            <person name="Huang Q."/>
            <person name="Zhang Y."/>
            <person name="Fan W."/>
            <person name="Zhang X."/>
            <person name="Li Y."/>
            <person name="Wang W."/>
            <person name="Katze M.G."/>
            <person name="Su B."/>
            <person name="Nielsen R."/>
            <person name="Yang H."/>
            <person name="Wang J."/>
            <person name="Wang X."/>
            <person name="Wang J."/>
        </authorList>
    </citation>
    <scope>NUCLEOTIDE SEQUENCE [LARGE SCALE GENOMIC DNA]</scope>
    <source>
        <strain evidence="3">CE-4</strain>
    </source>
</reference>
<feature type="non-terminal residue" evidence="3">
    <location>
        <position position="1"/>
    </location>
</feature>
<evidence type="ECO:0000256" key="2">
    <source>
        <dbReference type="SAM" id="SignalP"/>
    </source>
</evidence>
<feature type="non-terminal residue" evidence="3">
    <location>
        <position position="99"/>
    </location>
</feature>
<feature type="chain" id="PRO_5003503179" evidence="2">
    <location>
        <begin position="19"/>
        <end position="99"/>
    </location>
</feature>
<dbReference type="PANTHER" id="PTHR12138">
    <property type="entry name" value="PRIMATE-EXPANDED PROTEIN FAMILY"/>
    <property type="match status" value="1"/>
</dbReference>
<feature type="signal peptide" evidence="2">
    <location>
        <begin position="1"/>
        <end position="18"/>
    </location>
</feature>
<name>G7Q2Q2_MACFA</name>
<protein>
    <submittedName>
        <fullName evidence="3">Uncharacterized protein</fullName>
    </submittedName>
</protein>